<protein>
    <recommendedName>
        <fullName evidence="2">Clp R domain-containing protein</fullName>
    </recommendedName>
</protein>
<organism evidence="3 4">
    <name type="scientific">Dictyobacter arantiisoli</name>
    <dbReference type="NCBI Taxonomy" id="2014874"/>
    <lineage>
        <taxon>Bacteria</taxon>
        <taxon>Bacillati</taxon>
        <taxon>Chloroflexota</taxon>
        <taxon>Ktedonobacteria</taxon>
        <taxon>Ktedonobacterales</taxon>
        <taxon>Dictyobacteraceae</taxon>
        <taxon>Dictyobacter</taxon>
    </lineage>
</organism>
<evidence type="ECO:0000259" key="2">
    <source>
        <dbReference type="PROSITE" id="PS51903"/>
    </source>
</evidence>
<dbReference type="Pfam" id="PF12728">
    <property type="entry name" value="HTH_17"/>
    <property type="match status" value="1"/>
</dbReference>
<proteinExistence type="predicted"/>
<dbReference type="InterPro" id="IPR004176">
    <property type="entry name" value="Clp_R_N"/>
</dbReference>
<keyword evidence="4" id="KW-1185">Reference proteome</keyword>
<dbReference type="EMBL" id="BIXY01000030">
    <property type="protein sequence ID" value="GCF08796.1"/>
    <property type="molecule type" value="Genomic_DNA"/>
</dbReference>
<dbReference type="InterPro" id="IPR009061">
    <property type="entry name" value="DNA-bd_dom_put_sf"/>
</dbReference>
<dbReference type="OrthoDB" id="160728at2"/>
<dbReference type="Proteomes" id="UP000322530">
    <property type="component" value="Unassembled WGS sequence"/>
</dbReference>
<accession>A0A5A5TCC3</accession>
<name>A0A5A5TCC3_9CHLR</name>
<dbReference type="RefSeq" id="WP_149401767.1">
    <property type="nucleotide sequence ID" value="NZ_BIXY01000030.1"/>
</dbReference>
<evidence type="ECO:0000313" key="3">
    <source>
        <dbReference type="EMBL" id="GCF08796.1"/>
    </source>
</evidence>
<gene>
    <name evidence="3" type="ORF">KDI_23600</name>
</gene>
<dbReference type="InterPro" id="IPR044217">
    <property type="entry name" value="CLPT1/2"/>
</dbReference>
<keyword evidence="1" id="KW-0677">Repeat</keyword>
<sequence>MEPLMTSEEVAEYLHVDPVTIRRLINRKELSAYRIGADYRIAAADLESYLQRQRVTALAEKSDFNAVINQFSIWMRKKFQNASGPYQEGSASNREHFDRLTNRARHTLVLAQEEAQKLRHNYIGTEHVLLGLLREEEGIAGLALKNLNILTEQVRKDIELISGPGHDVVSEMQHLTSRAKYAMELAVDEARQMNHHFLGTEHLLLGLVREGEGLAAVIIQKQGIKLEQVRAEVLKLLKPYLPDTSTTPLTNDATQLATGQKQSQTTTICSNCESANLSHFRYCSHCGQKLFETNDQDKAEPEQGA</sequence>
<dbReference type="InterPro" id="IPR010093">
    <property type="entry name" value="SinI_DNA-bd"/>
</dbReference>
<dbReference type="SUPFAM" id="SSF81923">
    <property type="entry name" value="Double Clp-N motif"/>
    <property type="match status" value="2"/>
</dbReference>
<evidence type="ECO:0000313" key="4">
    <source>
        <dbReference type="Proteomes" id="UP000322530"/>
    </source>
</evidence>
<dbReference type="NCBIfam" id="TIGR01764">
    <property type="entry name" value="excise"/>
    <property type="match status" value="1"/>
</dbReference>
<dbReference type="AlphaFoldDB" id="A0A5A5TCC3"/>
<dbReference type="InterPro" id="IPR041657">
    <property type="entry name" value="HTH_17"/>
</dbReference>
<dbReference type="PROSITE" id="PS51903">
    <property type="entry name" value="CLP_R"/>
    <property type="match status" value="1"/>
</dbReference>
<dbReference type="SUPFAM" id="SSF46955">
    <property type="entry name" value="Putative DNA-binding domain"/>
    <property type="match status" value="1"/>
</dbReference>
<dbReference type="InterPro" id="IPR036628">
    <property type="entry name" value="Clp_N_dom_sf"/>
</dbReference>
<reference evidence="3 4" key="1">
    <citation type="submission" date="2019-01" db="EMBL/GenBank/DDBJ databases">
        <title>Draft genome sequence of Dictyobacter sp. Uno17.</title>
        <authorList>
            <person name="Wang C.M."/>
            <person name="Zheng Y."/>
            <person name="Sakai Y."/>
            <person name="Abe K."/>
            <person name="Yokota A."/>
            <person name="Yabe S."/>
        </authorList>
    </citation>
    <scope>NUCLEOTIDE SEQUENCE [LARGE SCALE GENOMIC DNA]</scope>
    <source>
        <strain evidence="3 4">Uno17</strain>
    </source>
</reference>
<feature type="domain" description="Clp R" evidence="2">
    <location>
        <begin position="97"/>
        <end position="239"/>
    </location>
</feature>
<dbReference type="GO" id="GO:0003677">
    <property type="term" value="F:DNA binding"/>
    <property type="evidence" value="ECO:0007669"/>
    <property type="project" value="InterPro"/>
</dbReference>
<dbReference type="Pfam" id="PF02861">
    <property type="entry name" value="Clp_N"/>
    <property type="match status" value="1"/>
</dbReference>
<evidence type="ECO:0000256" key="1">
    <source>
        <dbReference type="PROSITE-ProRule" id="PRU01251"/>
    </source>
</evidence>
<dbReference type="Gene3D" id="1.10.1780.10">
    <property type="entry name" value="Clp, N-terminal domain"/>
    <property type="match status" value="2"/>
</dbReference>
<comment type="caution">
    <text evidence="3">The sequence shown here is derived from an EMBL/GenBank/DDBJ whole genome shotgun (WGS) entry which is preliminary data.</text>
</comment>
<dbReference type="PANTHER" id="PTHR47016:SF5">
    <property type="entry name" value="CLP DOMAIN SUPERFAMILY PROTEIN"/>
    <property type="match status" value="1"/>
</dbReference>
<dbReference type="PANTHER" id="PTHR47016">
    <property type="entry name" value="ATP-DEPENDENT CLP PROTEASE ATP-BINDING SUBUNIT CLPT1, CHLOROPLASTIC"/>
    <property type="match status" value="1"/>
</dbReference>